<name>A0ABS2KM93_9GAMM</name>
<accession>A0ABS2KM93</accession>
<dbReference type="Pfam" id="PF06271">
    <property type="entry name" value="RDD"/>
    <property type="match status" value="1"/>
</dbReference>
<reference evidence="9" key="1">
    <citation type="submission" date="2020-10" db="EMBL/GenBank/DDBJ databases">
        <title>Phylogeny of dyella-like bacteria.</title>
        <authorList>
            <person name="Fu J."/>
        </authorList>
    </citation>
    <scope>NUCLEOTIDE SEQUENCE</scope>
    <source>
        <strain evidence="9">DHON07</strain>
    </source>
</reference>
<evidence type="ECO:0000313" key="9">
    <source>
        <dbReference type="EMBL" id="MBM7132209.1"/>
    </source>
</evidence>
<proteinExistence type="predicted"/>
<evidence type="ECO:0000259" key="8">
    <source>
        <dbReference type="Pfam" id="PF14237"/>
    </source>
</evidence>
<evidence type="ECO:0000259" key="7">
    <source>
        <dbReference type="Pfam" id="PF06271"/>
    </source>
</evidence>
<dbReference type="RefSeq" id="WP_204633726.1">
    <property type="nucleotide sequence ID" value="NZ_BSOC01000001.1"/>
</dbReference>
<keyword evidence="5 6" id="KW-0472">Membrane</keyword>
<protein>
    <submittedName>
        <fullName evidence="9">RDD family protein</fullName>
    </submittedName>
</protein>
<feature type="transmembrane region" description="Helical" evidence="6">
    <location>
        <begin position="126"/>
        <end position="148"/>
    </location>
</feature>
<sequence length="292" mass="31937">MQEEWYVELDGAANGPHERAAVVQLHQLGRIDSHTLVWRAGFPDWMGYAAAGLDIPHDPPPLPPPSERDEQDAMRRVIARRNGSRRHAEAADGLPENAPKLEVEDDGWQWSAPAPWRRYFARVLDIFLLGTFTWMVFTIISAATNQALFATLFRRGGLMGVPYLSNVVLMASLIPVQALLLGTSGTTVGKWIFGVRITRRDGSAIGIRAALGREVGVFCLGMLGGIPLLAFVPICISYRVLTRTGSTSWDRGKDWVVTQREPGDTQTTMFTLGILILVIGGGVLGVARGVHA</sequence>
<keyword evidence="10" id="KW-1185">Reference proteome</keyword>
<evidence type="ECO:0000256" key="4">
    <source>
        <dbReference type="ARBA" id="ARBA00022989"/>
    </source>
</evidence>
<dbReference type="InterPro" id="IPR051791">
    <property type="entry name" value="Pra-immunoreactive"/>
</dbReference>
<gene>
    <name evidence="9" type="ORF">ISS99_21985</name>
</gene>
<comment type="caution">
    <text evidence="9">The sequence shown here is derived from an EMBL/GenBank/DDBJ whole genome shotgun (WGS) entry which is preliminary data.</text>
</comment>
<feature type="transmembrane region" description="Helical" evidence="6">
    <location>
        <begin position="269"/>
        <end position="287"/>
    </location>
</feature>
<feature type="domain" description="RDD" evidence="7">
    <location>
        <begin position="113"/>
        <end position="238"/>
    </location>
</feature>
<keyword evidence="3 6" id="KW-0812">Transmembrane</keyword>
<evidence type="ECO:0000256" key="5">
    <source>
        <dbReference type="ARBA" id="ARBA00023136"/>
    </source>
</evidence>
<organism evidence="9 10">
    <name type="scientific">Dyella mobilis</name>
    <dbReference type="NCBI Taxonomy" id="1849582"/>
    <lineage>
        <taxon>Bacteria</taxon>
        <taxon>Pseudomonadati</taxon>
        <taxon>Pseudomonadota</taxon>
        <taxon>Gammaproteobacteria</taxon>
        <taxon>Lysobacterales</taxon>
        <taxon>Rhodanobacteraceae</taxon>
        <taxon>Dyella</taxon>
    </lineage>
</organism>
<evidence type="ECO:0000256" key="6">
    <source>
        <dbReference type="SAM" id="Phobius"/>
    </source>
</evidence>
<comment type="subcellular location">
    <subcellularLocation>
        <location evidence="1">Cell membrane</location>
        <topology evidence="1">Multi-pass membrane protein</topology>
    </subcellularLocation>
</comment>
<evidence type="ECO:0000256" key="1">
    <source>
        <dbReference type="ARBA" id="ARBA00004651"/>
    </source>
</evidence>
<feature type="transmembrane region" description="Helical" evidence="6">
    <location>
        <begin position="168"/>
        <end position="194"/>
    </location>
</feature>
<feature type="domain" description="GYF" evidence="8">
    <location>
        <begin position="5"/>
        <end position="46"/>
    </location>
</feature>
<feature type="transmembrane region" description="Helical" evidence="6">
    <location>
        <begin position="215"/>
        <end position="241"/>
    </location>
</feature>
<evidence type="ECO:0000256" key="2">
    <source>
        <dbReference type="ARBA" id="ARBA00022475"/>
    </source>
</evidence>
<dbReference type="InterPro" id="IPR010432">
    <property type="entry name" value="RDD"/>
</dbReference>
<keyword evidence="4 6" id="KW-1133">Transmembrane helix</keyword>
<dbReference type="Proteomes" id="UP001430193">
    <property type="component" value="Unassembled WGS sequence"/>
</dbReference>
<dbReference type="InterPro" id="IPR025640">
    <property type="entry name" value="GYF_2"/>
</dbReference>
<dbReference type="EMBL" id="JADIKF010000040">
    <property type="protein sequence ID" value="MBM7132209.1"/>
    <property type="molecule type" value="Genomic_DNA"/>
</dbReference>
<evidence type="ECO:0000313" key="10">
    <source>
        <dbReference type="Proteomes" id="UP001430193"/>
    </source>
</evidence>
<dbReference type="PANTHER" id="PTHR36115">
    <property type="entry name" value="PROLINE-RICH ANTIGEN HOMOLOG-RELATED"/>
    <property type="match status" value="1"/>
</dbReference>
<dbReference type="Pfam" id="PF14237">
    <property type="entry name" value="GYF_2"/>
    <property type="match status" value="1"/>
</dbReference>
<evidence type="ECO:0000256" key="3">
    <source>
        <dbReference type="ARBA" id="ARBA00022692"/>
    </source>
</evidence>
<keyword evidence="2" id="KW-1003">Cell membrane</keyword>